<name>A0ABY3ERR1_9BURK</name>
<keyword evidence="2" id="KW-1185">Reference proteome</keyword>
<sequence length="772" mass="86857">MLISPPFLPSPIGASQTDASADVMALADKGEQRNLIYPISGDRRWHGGCHIASGSQNEAVRAIADGEVVAYRVCQHLDGPDGAVKDSDIGFVLLRHETETGENRRLRFYSLYMHLRHLGGYGGNCNPKDLPEWLRMPTGVASGEGKKVCRKDILGWIGQCNGDKYLHFEIFMARADFEAYFNETQLGRATPSTPASTDYWGDSYYVIPAGLPILAQPPGTSKDKLNGVEFPPLQGIAATDRKLYIEVKFRGGQRLTRVWRDDAEGQRTLLTAQPILEKDYEYDMYARACALYPACPSDGYELLRFGRILSRPETLPAGNRATWFRVAFDQDKQGYIDIHNAGIQKLSDADFPSFMGWEKVSEVTGPFAQDGLCDIDLLKNLLKDKNPGHNPHVGSSVNKALRYYVQMGEGVRERLRGLVCEMPSEWDRSNNEARYRKLKEPGEFYAGDPAGYERFMALVDKAQFWDKTGLPPTSTEKLWFFHPLVFIRHFRKCGWLDLNELSSTFPRHLFYSSGGNPRSAIVTPESLYSLGKNDAKNRVSVYLVALNTCIRKYLGHERRRIAVFLAQTLLETAQWRNLGGTRRLMHEWGFGKYSAANPATQYYGPFYGRGIMQLTWAGNYDRYSQFRALPEHPGAYMERAPKTLPRITETSKHYTFHPGDGGREITWSPRFDPDSVAEDANAACDSGGFYWVSKPFSKGININRVADLEYSAQNVGFINALVNGGGNGYYERQAYTIFMMRVLLDGVDREATVVVPAHKRKSSVQVSMLAPE</sequence>
<dbReference type="EMBL" id="VCIZ01000002">
    <property type="protein sequence ID" value="TSP13650.1"/>
    <property type="molecule type" value="Genomic_DNA"/>
</dbReference>
<gene>
    <name evidence="1" type="ORF">FGG12_03970</name>
</gene>
<reference evidence="1 2" key="1">
    <citation type="submission" date="2019-05" db="EMBL/GenBank/DDBJ databases">
        <title>Whole genome sequence analysis of Cupriavidus campinensis S14E4C strain.</title>
        <authorList>
            <person name="Abbaszade G."/>
            <person name="Szabo A."/>
            <person name="Toumi M."/>
            <person name="Toth E."/>
        </authorList>
    </citation>
    <scope>NUCLEOTIDE SEQUENCE [LARGE SCALE GENOMIC DNA]</scope>
    <source>
        <strain evidence="1 2">S14E4C</strain>
    </source>
</reference>
<organism evidence="1 2">
    <name type="scientific">Cupriavidus campinensis</name>
    <dbReference type="NCBI Taxonomy" id="151783"/>
    <lineage>
        <taxon>Bacteria</taxon>
        <taxon>Pseudomonadati</taxon>
        <taxon>Pseudomonadota</taxon>
        <taxon>Betaproteobacteria</taxon>
        <taxon>Burkholderiales</taxon>
        <taxon>Burkholderiaceae</taxon>
        <taxon>Cupriavidus</taxon>
    </lineage>
</organism>
<proteinExistence type="predicted"/>
<comment type="caution">
    <text evidence="1">The sequence shown here is derived from an EMBL/GenBank/DDBJ whole genome shotgun (WGS) entry which is preliminary data.</text>
</comment>
<evidence type="ECO:0000313" key="1">
    <source>
        <dbReference type="EMBL" id="TSP13650.1"/>
    </source>
</evidence>
<dbReference type="InterPro" id="IPR011055">
    <property type="entry name" value="Dup_hybrid_motif"/>
</dbReference>
<accession>A0ABY3ERR1</accession>
<dbReference type="Gene3D" id="1.10.530.10">
    <property type="match status" value="1"/>
</dbReference>
<protein>
    <submittedName>
        <fullName evidence="1">Peptidase M23</fullName>
    </submittedName>
</protein>
<dbReference type="Proteomes" id="UP000318943">
    <property type="component" value="Unassembled WGS sequence"/>
</dbReference>
<dbReference type="SUPFAM" id="SSF53955">
    <property type="entry name" value="Lysozyme-like"/>
    <property type="match status" value="1"/>
</dbReference>
<dbReference type="InterPro" id="IPR023346">
    <property type="entry name" value="Lysozyme-like_dom_sf"/>
</dbReference>
<evidence type="ECO:0000313" key="2">
    <source>
        <dbReference type="Proteomes" id="UP000318943"/>
    </source>
</evidence>
<dbReference type="Gene3D" id="2.70.70.10">
    <property type="entry name" value="Glucose Permease (Domain IIA)"/>
    <property type="match status" value="1"/>
</dbReference>
<dbReference type="RefSeq" id="WP_144196354.1">
    <property type="nucleotide sequence ID" value="NZ_VCIZ01000002.1"/>
</dbReference>